<protein>
    <recommendedName>
        <fullName evidence="5">Tc1-like transposase DDE domain-containing protein</fullName>
    </recommendedName>
</protein>
<evidence type="ECO:0000313" key="4">
    <source>
        <dbReference type="Proteomes" id="UP000499080"/>
    </source>
</evidence>
<name>A0A4Y2R8S1_ARAVE</name>
<evidence type="ECO:0000256" key="1">
    <source>
        <dbReference type="SAM" id="SignalP"/>
    </source>
</evidence>
<feature type="signal peptide" evidence="1">
    <location>
        <begin position="1"/>
        <end position="21"/>
    </location>
</feature>
<dbReference type="GO" id="GO:0003676">
    <property type="term" value="F:nucleic acid binding"/>
    <property type="evidence" value="ECO:0007669"/>
    <property type="project" value="InterPro"/>
</dbReference>
<keyword evidence="4" id="KW-1185">Reference proteome</keyword>
<reference evidence="2 4" key="1">
    <citation type="journal article" date="2019" name="Sci. Rep.">
        <title>Orb-weaving spider Araneus ventricosus genome elucidates the spidroin gene catalogue.</title>
        <authorList>
            <person name="Kono N."/>
            <person name="Nakamura H."/>
            <person name="Ohtoshi R."/>
            <person name="Moran D.A.P."/>
            <person name="Shinohara A."/>
            <person name="Yoshida Y."/>
            <person name="Fujiwara M."/>
            <person name="Mori M."/>
            <person name="Tomita M."/>
            <person name="Arakawa K."/>
        </authorList>
    </citation>
    <scope>NUCLEOTIDE SEQUENCE [LARGE SCALE GENOMIC DNA]</scope>
</reference>
<keyword evidence="1" id="KW-0732">Signal</keyword>
<evidence type="ECO:0008006" key="5">
    <source>
        <dbReference type="Google" id="ProtNLM"/>
    </source>
</evidence>
<dbReference type="OrthoDB" id="10017160at2759"/>
<feature type="chain" id="PRO_5036129200" description="Tc1-like transposase DDE domain-containing protein" evidence="1">
    <location>
        <begin position="22"/>
        <end position="150"/>
    </location>
</feature>
<dbReference type="Gene3D" id="3.30.420.10">
    <property type="entry name" value="Ribonuclease H-like superfamily/Ribonuclease H"/>
    <property type="match status" value="1"/>
</dbReference>
<sequence length="150" mass="17118">MLPPSASCVLLFAFLKHKVGLWKTISATVSFETLRRLRRAILTSGVVLIYDNARSHYAVVTQQLQEHLNGTCLIARHSPDLVPSDFHLFPELKNWLGDQSLQKIRRCKATLKAISHHWRERSSKRGSETWSTNMRNARIVTAIMSKSTHV</sequence>
<comment type="caution">
    <text evidence="2">The sequence shown here is derived from an EMBL/GenBank/DDBJ whole genome shotgun (WGS) entry which is preliminary data.</text>
</comment>
<proteinExistence type="predicted"/>
<dbReference type="EMBL" id="BGPR01016195">
    <property type="protein sequence ID" value="GBN72171.1"/>
    <property type="molecule type" value="Genomic_DNA"/>
</dbReference>
<dbReference type="AlphaFoldDB" id="A0A4Y2R8S1"/>
<dbReference type="Proteomes" id="UP000499080">
    <property type="component" value="Unassembled WGS sequence"/>
</dbReference>
<gene>
    <name evidence="2" type="ORF">AVEN_184199_1</name>
    <name evidence="3" type="ORF">AVEN_231660_1</name>
</gene>
<organism evidence="2 4">
    <name type="scientific">Araneus ventricosus</name>
    <name type="common">Orbweaver spider</name>
    <name type="synonym">Epeira ventricosa</name>
    <dbReference type="NCBI Taxonomy" id="182803"/>
    <lineage>
        <taxon>Eukaryota</taxon>
        <taxon>Metazoa</taxon>
        <taxon>Ecdysozoa</taxon>
        <taxon>Arthropoda</taxon>
        <taxon>Chelicerata</taxon>
        <taxon>Arachnida</taxon>
        <taxon>Araneae</taxon>
        <taxon>Araneomorphae</taxon>
        <taxon>Entelegynae</taxon>
        <taxon>Araneoidea</taxon>
        <taxon>Araneidae</taxon>
        <taxon>Araneus</taxon>
    </lineage>
</organism>
<evidence type="ECO:0000313" key="2">
    <source>
        <dbReference type="EMBL" id="GBN72157.1"/>
    </source>
</evidence>
<evidence type="ECO:0000313" key="3">
    <source>
        <dbReference type="EMBL" id="GBN72171.1"/>
    </source>
</evidence>
<dbReference type="EMBL" id="BGPR01016191">
    <property type="protein sequence ID" value="GBN72157.1"/>
    <property type="molecule type" value="Genomic_DNA"/>
</dbReference>
<accession>A0A4Y2R8S1</accession>
<dbReference type="InterPro" id="IPR036397">
    <property type="entry name" value="RNaseH_sf"/>
</dbReference>